<dbReference type="AlphaFoldDB" id="A0AB34JT75"/>
<sequence>MLHLLLAGHMARSTLPPQAHAAPERATADISSRETCDVAVAGAGPGGIYFAWRLLSAQPSLSLCMYERSERFGGRIYTLRGLGPRGDLTADMGAYRFANRPTDIAGFDYVYTPLVAALVEEALKLPFSKYDPGDPSSYMQKIVDSDGQNAGFRTFVESMMAQLRSFGSRFTLNFHEELVSVQPAAFPGAPVVLGFASGRTVAASHALLNLPVLPLLKVLDGSEALLRDGVPPALQTPSPMDGVKLYVHYSNAWWRNILNLTSGVFGFSMLNTSVTNTGQLPEFSGRYHDGHTRCDGSKGAECRGFLEATYTYNLPARWFLNHQLNTDPPYTVLNYSVPTGKFSLDLIHEALLNYHKTALSKVEGFNATAFVQAMRPEFALLSYWGPQTPGYGGAVHLTKSGSFVNETDLASLAMKPFPNQSIYVANEAYGALRGLDGALGENHGWAECSLVMAENILTGHFGLSPPRWINASTYDEYVRFHDSTEARMRRGGWRQG</sequence>
<evidence type="ECO:0008006" key="3">
    <source>
        <dbReference type="Google" id="ProtNLM"/>
    </source>
</evidence>
<dbReference type="EMBL" id="JBGBPQ010000005">
    <property type="protein sequence ID" value="KAL1523831.1"/>
    <property type="molecule type" value="Genomic_DNA"/>
</dbReference>
<dbReference type="SUPFAM" id="SSF51905">
    <property type="entry name" value="FAD/NAD(P)-binding domain"/>
    <property type="match status" value="1"/>
</dbReference>
<evidence type="ECO:0000313" key="1">
    <source>
        <dbReference type="EMBL" id="KAL1523831.1"/>
    </source>
</evidence>
<protein>
    <recommendedName>
        <fullName evidence="3">Amine oxidase domain-containing protein</fullName>
    </recommendedName>
</protein>
<proteinExistence type="predicted"/>
<comment type="caution">
    <text evidence="1">The sequence shown here is derived from an EMBL/GenBank/DDBJ whole genome shotgun (WGS) entry which is preliminary data.</text>
</comment>
<accession>A0AB34JT75</accession>
<dbReference type="InterPro" id="IPR036188">
    <property type="entry name" value="FAD/NAD-bd_sf"/>
</dbReference>
<reference evidence="1 2" key="1">
    <citation type="journal article" date="2024" name="Science">
        <title>Giant polyketide synthase enzymes in the biosynthesis of giant marine polyether toxins.</title>
        <authorList>
            <person name="Fallon T.R."/>
            <person name="Shende V.V."/>
            <person name="Wierzbicki I.H."/>
            <person name="Pendleton A.L."/>
            <person name="Watervoot N.F."/>
            <person name="Auber R.P."/>
            <person name="Gonzalez D.J."/>
            <person name="Wisecaver J.H."/>
            <person name="Moore B.S."/>
        </authorList>
    </citation>
    <scope>NUCLEOTIDE SEQUENCE [LARGE SCALE GENOMIC DNA]</scope>
    <source>
        <strain evidence="1 2">12B1</strain>
    </source>
</reference>
<keyword evidence="2" id="KW-1185">Reference proteome</keyword>
<evidence type="ECO:0000313" key="2">
    <source>
        <dbReference type="Proteomes" id="UP001515480"/>
    </source>
</evidence>
<dbReference type="Gene3D" id="3.50.50.60">
    <property type="entry name" value="FAD/NAD(P)-binding domain"/>
    <property type="match status" value="1"/>
</dbReference>
<dbReference type="Proteomes" id="UP001515480">
    <property type="component" value="Unassembled WGS sequence"/>
</dbReference>
<dbReference type="Pfam" id="PF13450">
    <property type="entry name" value="NAD_binding_8"/>
    <property type="match status" value="1"/>
</dbReference>
<organism evidence="1 2">
    <name type="scientific">Prymnesium parvum</name>
    <name type="common">Toxic golden alga</name>
    <dbReference type="NCBI Taxonomy" id="97485"/>
    <lineage>
        <taxon>Eukaryota</taxon>
        <taxon>Haptista</taxon>
        <taxon>Haptophyta</taxon>
        <taxon>Prymnesiophyceae</taxon>
        <taxon>Prymnesiales</taxon>
        <taxon>Prymnesiaceae</taxon>
        <taxon>Prymnesium</taxon>
    </lineage>
</organism>
<name>A0AB34JT75_PRYPA</name>
<gene>
    <name evidence="1" type="ORF">AB1Y20_018752</name>
</gene>